<reference evidence="1 2" key="1">
    <citation type="journal article" date="2003" name="Genome Res.">
        <title>Genome analysis of F. nucleatum sub spp vincentii and its comparison with the genome of F. nucleatum ATCC 25586.</title>
        <authorList>
            <person name="Kapatral V."/>
            <person name="Ivanova N."/>
            <person name="Anderson I."/>
            <person name="Reznik G."/>
            <person name="Bhattacharyya A."/>
            <person name="Gardner W.L."/>
            <person name="Mikhailova N."/>
            <person name="Lapidus A."/>
            <person name="Larsen N."/>
            <person name="D'Souza M."/>
            <person name="Walunas T."/>
            <person name="Haselkorn R."/>
            <person name="Overbeek R."/>
            <person name="Kyrpides N."/>
        </authorList>
    </citation>
    <scope>NUCLEOTIDE SEQUENCE [LARGE SCALE GENOMIC DNA]</scope>
    <source>
        <strain evidence="1 2">ATCC 49256</strain>
    </source>
</reference>
<gene>
    <name evidence="1" type="ORF">FNV0886</name>
</gene>
<comment type="caution">
    <text evidence="1">The sequence shown here is derived from an EMBL/GenBank/DDBJ whole genome shotgun (WGS) entry which is preliminary data.</text>
</comment>
<organism evidence="1 2">
    <name type="scientific">Fusobacterium vincentii ATCC 49256</name>
    <dbReference type="NCBI Taxonomy" id="209882"/>
    <lineage>
        <taxon>Bacteria</taxon>
        <taxon>Fusobacteriati</taxon>
        <taxon>Fusobacteriota</taxon>
        <taxon>Fusobacteriia</taxon>
        <taxon>Fusobacteriales</taxon>
        <taxon>Fusobacteriaceae</taxon>
        <taxon>Fusobacterium</taxon>
    </lineage>
</organism>
<sequence length="60" mass="7226">MEREEKIEIVRSSKIRMEKLKKISGYLRDEIEIKYPELIKEDVETLISLLKLELDMAFKL</sequence>
<accession>Q7P5S2</accession>
<protein>
    <submittedName>
        <fullName evidence="1">Uncharacterized protein</fullName>
    </submittedName>
</protein>
<name>Q7P5S2_FUSVC</name>
<proteinExistence type="predicted"/>
<evidence type="ECO:0000313" key="2">
    <source>
        <dbReference type="Proteomes" id="UP000006454"/>
    </source>
</evidence>
<evidence type="ECO:0000313" key="1">
    <source>
        <dbReference type="EMBL" id="EAA24101.1"/>
    </source>
</evidence>
<dbReference type="AlphaFoldDB" id="Q7P5S2"/>
<dbReference type="Proteomes" id="UP000006454">
    <property type="component" value="Unassembled WGS sequence"/>
</dbReference>
<dbReference type="EMBL" id="AABF01000056">
    <property type="protein sequence ID" value="EAA24101.1"/>
    <property type="molecule type" value="Genomic_DNA"/>
</dbReference>